<evidence type="ECO:0000313" key="3">
    <source>
        <dbReference type="Proteomes" id="UP000012174"/>
    </source>
</evidence>
<organism evidence="2 3">
    <name type="scientific">Eutypa lata (strain UCR-EL1)</name>
    <name type="common">Grapevine dieback disease fungus</name>
    <name type="synonym">Eutypa armeniacae</name>
    <dbReference type="NCBI Taxonomy" id="1287681"/>
    <lineage>
        <taxon>Eukaryota</taxon>
        <taxon>Fungi</taxon>
        <taxon>Dikarya</taxon>
        <taxon>Ascomycota</taxon>
        <taxon>Pezizomycotina</taxon>
        <taxon>Sordariomycetes</taxon>
        <taxon>Xylariomycetidae</taxon>
        <taxon>Xylariales</taxon>
        <taxon>Diatrypaceae</taxon>
        <taxon>Eutypa</taxon>
    </lineage>
</organism>
<dbReference type="eggNOG" id="ENOG502RWEH">
    <property type="taxonomic scope" value="Eukaryota"/>
</dbReference>
<keyword evidence="1" id="KW-0472">Membrane</keyword>
<sequence>MEGPMSLLFQTNYVQDASSGQYESKQPYVTQYYAAAPPTQQVRYFEKQTPKEFPMNLKAWQHIFGPQKLHIRWISTHYIKLPGWKYESSQTFRHRDFAGRVKEKPLEDRYLHHETGELRKLIVACSDDLFEGQDATTWRRTYIRMVSPLQVRIATWVIDFSYDPKSWDDWWIMLLRALPAAFAMSFFFWNGSPERWQFNGCYAPVPYQYYGTPKVWSNHLENRVGTSLLARNNDVYRMLKPRHLCFLRKPFDDELQGIDVRAVADWEVADGADSNLSYIFIAYSTEHFSHDSDADLNALHVIAETAARAAKVPAYWVAASCMTDPQELESDVYRISDVLRGATGMIIAVGQPKSSYSSSGKMTTDSLLAQWGSRMWTFPEVLLSPGRDIAVYTKGGNLRAPLRVSKNQFAGRVWGETDATESRQLVDHYLGNLGLSRLELAVTALKCLFNRYTTEHLPGDQAYALMGLLRMRPQVDQTDTPFQAFARLSLANDSDKLLERYLCTLPASPTQPWYDMADAYHSRLWDIEPYCQVAAICERDTIVLDGARGASIRWKSFFPVGFTTGFSWKRSFAVLCMQNNGTIFVVAIVLLSASMGNPALVVVGLVALLLALAVWVHSPTLIRTTYGGKLAEVQAALFGFEGYVNAPAVERSIFGGCFGRLGWSVNGSPLSRSTVNEFGERIGVDPTKDPAVRQLVEDSKHARPGDMRIFTLVDTYSMELTMFQAARPPTCIFLCASEGGMQRAVACSYDWTTQTMYRETVLRMPTTALNRMDRVPRFRVGIQRPEMPSRPVAPAVAGAAV</sequence>
<feature type="transmembrane region" description="Helical" evidence="1">
    <location>
        <begin position="572"/>
        <end position="593"/>
    </location>
</feature>
<dbReference type="AlphaFoldDB" id="M7SB13"/>
<dbReference type="OMA" id="HSYALMG"/>
<gene>
    <name evidence="2" type="ORF">UCREL1_11715</name>
</gene>
<evidence type="ECO:0000313" key="2">
    <source>
        <dbReference type="EMBL" id="EMR61357.1"/>
    </source>
</evidence>
<dbReference type="Proteomes" id="UP000012174">
    <property type="component" value="Unassembled WGS sequence"/>
</dbReference>
<proteinExistence type="predicted"/>
<evidence type="ECO:0000256" key="1">
    <source>
        <dbReference type="SAM" id="Phobius"/>
    </source>
</evidence>
<protein>
    <submittedName>
        <fullName evidence="2">Putative 3-hydroxyisobutyrate dehydrogenase protein</fullName>
    </submittedName>
</protein>
<accession>M7SB13</accession>
<name>M7SB13_EUTLA</name>
<dbReference type="HOGENOM" id="CLU_011082_1_0_1"/>
<keyword evidence="1" id="KW-1133">Transmembrane helix</keyword>
<dbReference type="KEGG" id="ela:UCREL1_11715"/>
<dbReference type="OrthoDB" id="2624308at2759"/>
<dbReference type="EMBL" id="KB707642">
    <property type="protein sequence ID" value="EMR61357.1"/>
    <property type="molecule type" value="Genomic_DNA"/>
</dbReference>
<keyword evidence="3" id="KW-1185">Reference proteome</keyword>
<dbReference type="STRING" id="1287681.M7SB13"/>
<keyword evidence="1" id="KW-0812">Transmembrane</keyword>
<reference evidence="3" key="1">
    <citation type="journal article" date="2013" name="Genome Announc.">
        <title>Draft genome sequence of the grapevine dieback fungus Eutypa lata UCR-EL1.</title>
        <authorList>
            <person name="Blanco-Ulate B."/>
            <person name="Rolshausen P.E."/>
            <person name="Cantu D."/>
        </authorList>
    </citation>
    <scope>NUCLEOTIDE SEQUENCE [LARGE SCALE GENOMIC DNA]</scope>
    <source>
        <strain evidence="3">UCR-EL1</strain>
    </source>
</reference>
<feature type="transmembrane region" description="Helical" evidence="1">
    <location>
        <begin position="599"/>
        <end position="616"/>
    </location>
</feature>